<dbReference type="PANTHER" id="PTHR45788:SF4">
    <property type="entry name" value="TRICARBOXYLATE TRANSPORT PROTEIN, MITOCHONDRIAL"/>
    <property type="match status" value="1"/>
</dbReference>
<dbReference type="PANTHER" id="PTHR45788">
    <property type="entry name" value="SUCCINATE/FUMARATE MITOCHONDRIAL TRANSPORTER-RELATED"/>
    <property type="match status" value="1"/>
</dbReference>
<gene>
    <name evidence="13" type="ORF">LTR97_003699</name>
</gene>
<evidence type="ECO:0000256" key="2">
    <source>
        <dbReference type="ARBA" id="ARBA00006375"/>
    </source>
</evidence>
<dbReference type="GO" id="GO:0071913">
    <property type="term" value="F:citrate secondary active transmembrane transporter activity"/>
    <property type="evidence" value="ECO:0007669"/>
    <property type="project" value="TreeGrafter"/>
</dbReference>
<dbReference type="InterPro" id="IPR023395">
    <property type="entry name" value="MCP_dom_sf"/>
</dbReference>
<evidence type="ECO:0000313" key="14">
    <source>
        <dbReference type="Proteomes" id="UP001310594"/>
    </source>
</evidence>
<keyword evidence="4 10" id="KW-0812">Transmembrane</keyword>
<keyword evidence="8" id="KW-0496">Mitochondrion</keyword>
<feature type="transmembrane region" description="Helical" evidence="12">
    <location>
        <begin position="199"/>
        <end position="222"/>
    </location>
</feature>
<keyword evidence="3 11" id="KW-0813">Transport</keyword>
<dbReference type="EMBL" id="JAVRQU010000005">
    <property type="protein sequence ID" value="KAK5702753.1"/>
    <property type="molecule type" value="Genomic_DNA"/>
</dbReference>
<evidence type="ECO:0000256" key="6">
    <source>
        <dbReference type="ARBA" id="ARBA00022792"/>
    </source>
</evidence>
<dbReference type="Gene3D" id="1.50.40.10">
    <property type="entry name" value="Mitochondrial carrier domain"/>
    <property type="match status" value="1"/>
</dbReference>
<keyword evidence="6" id="KW-0999">Mitochondrion inner membrane</keyword>
<dbReference type="GO" id="GO:0031966">
    <property type="term" value="C:mitochondrial membrane"/>
    <property type="evidence" value="ECO:0007669"/>
    <property type="project" value="UniProtKB-SubCell"/>
</dbReference>
<evidence type="ECO:0000256" key="5">
    <source>
        <dbReference type="ARBA" id="ARBA00022737"/>
    </source>
</evidence>
<evidence type="ECO:0000256" key="12">
    <source>
        <dbReference type="SAM" id="Phobius"/>
    </source>
</evidence>
<evidence type="ECO:0000256" key="9">
    <source>
        <dbReference type="ARBA" id="ARBA00023136"/>
    </source>
</evidence>
<evidence type="ECO:0008006" key="15">
    <source>
        <dbReference type="Google" id="ProtNLM"/>
    </source>
</evidence>
<name>A0AAN8A3V9_9PEZI</name>
<feature type="repeat" description="Solcar" evidence="10">
    <location>
        <begin position="98"/>
        <end position="189"/>
    </location>
</feature>
<dbReference type="Pfam" id="PF00153">
    <property type="entry name" value="Mito_carr"/>
    <property type="match status" value="3"/>
</dbReference>
<proteinExistence type="inferred from homology"/>
<dbReference type="AlphaFoldDB" id="A0AAN8A3V9"/>
<feature type="repeat" description="Solcar" evidence="10">
    <location>
        <begin position="4"/>
        <end position="88"/>
    </location>
</feature>
<keyword evidence="7 12" id="KW-1133">Transmembrane helix</keyword>
<evidence type="ECO:0000256" key="7">
    <source>
        <dbReference type="ARBA" id="ARBA00022989"/>
    </source>
</evidence>
<evidence type="ECO:0000256" key="10">
    <source>
        <dbReference type="PROSITE-ProRule" id="PRU00282"/>
    </source>
</evidence>
<comment type="subcellular location">
    <subcellularLocation>
        <location evidence="1">Mitochondrion membrane</location>
        <topology evidence="1">Multi-pass membrane protein</topology>
    </subcellularLocation>
</comment>
<evidence type="ECO:0000313" key="13">
    <source>
        <dbReference type="EMBL" id="KAK5702753.1"/>
    </source>
</evidence>
<protein>
    <recommendedName>
        <fullName evidence="15">Tricarboxylate transport protein</fullName>
    </recommendedName>
</protein>
<evidence type="ECO:0000256" key="8">
    <source>
        <dbReference type="ARBA" id="ARBA00023128"/>
    </source>
</evidence>
<evidence type="ECO:0000256" key="11">
    <source>
        <dbReference type="RuleBase" id="RU000488"/>
    </source>
</evidence>
<keyword evidence="5" id="KW-0677">Repeat</keyword>
<dbReference type="InterPro" id="IPR018108">
    <property type="entry name" value="MCP_transmembrane"/>
</dbReference>
<accession>A0AAN8A3V9</accession>
<sequence length="301" mass="31716">MEKPSSIVSIFAGGVAGASETLVTYPAEFVKTRRQLPTAKNASSFSIIRSTLSTSGVSGIYSGCKALALSNALKSGIRFYSFETARTNLPLFLPSLAGSPLVNILAGLCAGVAESVIIVTPGEAVKTRIIHAASGTPPSIAQMSLTQTIGHIVRHEGILALWKGLGPVVCKQGTNSLVRFATFGAIKDKMNARPRTKSALGSTGITFAAGAASGVVTVYASMPFDNIKSRMQCVGSTDRSMLSCARGMLAKEGVKVFWKATTPRLVRLTLSSSITFTVYDWIVRASKRYDGSMKIGVARAL</sequence>
<keyword evidence="9 10" id="KW-0472">Membrane</keyword>
<organism evidence="13 14">
    <name type="scientific">Elasticomyces elasticus</name>
    <dbReference type="NCBI Taxonomy" id="574655"/>
    <lineage>
        <taxon>Eukaryota</taxon>
        <taxon>Fungi</taxon>
        <taxon>Dikarya</taxon>
        <taxon>Ascomycota</taxon>
        <taxon>Pezizomycotina</taxon>
        <taxon>Dothideomycetes</taxon>
        <taxon>Dothideomycetidae</taxon>
        <taxon>Mycosphaerellales</taxon>
        <taxon>Teratosphaeriaceae</taxon>
        <taxon>Elasticomyces</taxon>
    </lineage>
</organism>
<feature type="repeat" description="Solcar" evidence="10">
    <location>
        <begin position="201"/>
        <end position="285"/>
    </location>
</feature>
<evidence type="ECO:0000256" key="1">
    <source>
        <dbReference type="ARBA" id="ARBA00004225"/>
    </source>
</evidence>
<comment type="caution">
    <text evidence="13">The sequence shown here is derived from an EMBL/GenBank/DDBJ whole genome shotgun (WGS) entry which is preliminary data.</text>
</comment>
<comment type="similarity">
    <text evidence="2 11">Belongs to the mitochondrial carrier (TC 2.A.29) family.</text>
</comment>
<evidence type="ECO:0000256" key="4">
    <source>
        <dbReference type="ARBA" id="ARBA00022692"/>
    </source>
</evidence>
<dbReference type="SUPFAM" id="SSF103506">
    <property type="entry name" value="Mitochondrial carrier"/>
    <property type="match status" value="1"/>
</dbReference>
<reference evidence="13" key="1">
    <citation type="submission" date="2023-08" db="EMBL/GenBank/DDBJ databases">
        <title>Black Yeasts Isolated from many extreme environments.</title>
        <authorList>
            <person name="Coleine C."/>
            <person name="Stajich J.E."/>
            <person name="Selbmann L."/>
        </authorList>
    </citation>
    <scope>NUCLEOTIDE SEQUENCE</scope>
    <source>
        <strain evidence="13">CCFEE 5810</strain>
    </source>
</reference>
<dbReference type="InterPro" id="IPR049563">
    <property type="entry name" value="TXTP-like"/>
</dbReference>
<dbReference type="PROSITE" id="PS50920">
    <property type="entry name" value="SOLCAR"/>
    <property type="match status" value="3"/>
</dbReference>
<evidence type="ECO:0000256" key="3">
    <source>
        <dbReference type="ARBA" id="ARBA00022448"/>
    </source>
</evidence>
<dbReference type="GO" id="GO:0006843">
    <property type="term" value="P:mitochondrial citrate transmembrane transport"/>
    <property type="evidence" value="ECO:0007669"/>
    <property type="project" value="TreeGrafter"/>
</dbReference>
<dbReference type="Proteomes" id="UP001310594">
    <property type="component" value="Unassembled WGS sequence"/>
</dbReference>